<proteinExistence type="predicted"/>
<accession>A0A285B7A3</accession>
<dbReference type="RefSeq" id="WP_004870838.1">
    <property type="nucleotide sequence ID" value="NZ_CABGKM010000003.1"/>
</dbReference>
<evidence type="ECO:0000313" key="3">
    <source>
        <dbReference type="Proteomes" id="UP000220639"/>
    </source>
</evidence>
<reference evidence="4" key="3">
    <citation type="submission" date="2020-06" db="EMBL/GenBank/DDBJ databases">
        <title>REHAB project genomes.</title>
        <authorList>
            <person name="Shaw L.P."/>
        </authorList>
    </citation>
    <scope>NUCLEOTIDE SEQUENCE [LARGE SCALE GENOMIC DNA]</scope>
    <source>
        <strain evidence="4">RHBSTW-00555</strain>
    </source>
</reference>
<reference evidence="2" key="1">
    <citation type="submission" date="2017-08" db="EMBL/GenBank/DDBJ databases">
        <authorList>
            <person name="de Groot N.N."/>
        </authorList>
    </citation>
    <scope>NUCLEOTIDE SEQUENCE [LARGE SCALE GENOMIC DNA]</scope>
    <source>
        <strain evidence="2">06D021</strain>
    </source>
</reference>
<dbReference type="GeneID" id="97394226"/>
<gene>
    <name evidence="1" type="ORF">HV234_07930</name>
    <name evidence="2" type="ORF">KOSB73_290267</name>
</gene>
<evidence type="ECO:0000313" key="2">
    <source>
        <dbReference type="EMBL" id="SNU36780.1"/>
    </source>
</evidence>
<evidence type="ECO:0000313" key="4">
    <source>
        <dbReference type="Proteomes" id="UP000510937"/>
    </source>
</evidence>
<dbReference type="EMBL" id="FZTC01000022">
    <property type="protein sequence ID" value="SNU36780.1"/>
    <property type="molecule type" value="Genomic_DNA"/>
</dbReference>
<dbReference type="AlphaFoldDB" id="A0A285B7A3"/>
<reference evidence="3" key="2">
    <citation type="submission" date="2017-08" db="EMBL/GenBank/DDBJ databases">
        <authorList>
            <person name="Brisse S."/>
        </authorList>
    </citation>
    <scope>NUCLEOTIDE SEQUENCE [LARGE SCALE GENOMIC DNA]</scope>
    <source>
        <strain evidence="3">06D021</strain>
    </source>
</reference>
<dbReference type="Proteomes" id="UP000220639">
    <property type="component" value="Unassembled WGS sequence"/>
</dbReference>
<dbReference type="EMBL" id="CP055315">
    <property type="protein sequence ID" value="QLO51452.1"/>
    <property type="molecule type" value="Genomic_DNA"/>
</dbReference>
<evidence type="ECO:0000313" key="1">
    <source>
        <dbReference type="EMBL" id="QLO51452.1"/>
    </source>
</evidence>
<reference evidence="1" key="4">
    <citation type="journal article" date="2021" name="Microb. Genom.">
        <title>A genomic epidemiological study shows that prevalence of antimicrobial resistance in Enterobacterales is associated with the livestock host, as well as antimicrobial usage.</title>
        <authorList>
            <person name="AbuOun M."/>
            <person name="Jones H."/>
            <person name="Stubberfield E."/>
            <person name="Gilson D."/>
            <person name="Shaw L.P."/>
            <person name="Hubbard A.T.M."/>
            <person name="Chau K.K."/>
            <person name="Sebra R."/>
            <person name="Peto T.E.A."/>
            <person name="Crook D.W."/>
            <person name="Read D.S."/>
            <person name="Gweon H.S."/>
            <person name="Walker A.S."/>
            <person name="Stoesser N."/>
            <person name="Smith R.P."/>
            <person name="Anjum M.F."/>
            <person name="On Behalf Of The Rehab Consortium."/>
        </authorList>
    </citation>
    <scope>NUCLEOTIDE SEQUENCE</scope>
    <source>
        <strain evidence="1">RHBSTW-00555</strain>
    </source>
</reference>
<sequence>MISKTERNIWKQNNIPPLEYCSISRAQKLLDCEIEDLLHWHDIGAINLCVKLTSITGTLNIALTQNKESINKRSLYSVNQSDTLKKNEATWSYYSRVDRVLELKDSVSAIETQQGNHAIQIQLKAIVSGLWYVTSKNLGELLECPEHNHLAKEVSAINPANNTLFCHFSPDNSSNLPISINKIYIISKDVEKIYEHTISSRPLELAREPTIILNKKIINEPQFTLQNKTLTDFIDEFMKLNPELDKKSLYVNENLDV</sequence>
<protein>
    <submittedName>
        <fullName evidence="2">Uncharacterized protein</fullName>
    </submittedName>
</protein>
<name>A0A285B7A3_9ENTR</name>
<organism evidence="2 3">
    <name type="scientific">Klebsiella grimontii</name>
    <dbReference type="NCBI Taxonomy" id="2058152"/>
    <lineage>
        <taxon>Bacteria</taxon>
        <taxon>Pseudomonadati</taxon>
        <taxon>Pseudomonadota</taxon>
        <taxon>Gammaproteobacteria</taxon>
        <taxon>Enterobacterales</taxon>
        <taxon>Enterobacteriaceae</taxon>
        <taxon>Klebsiella/Raoultella group</taxon>
        <taxon>Klebsiella</taxon>
    </lineage>
</organism>
<dbReference type="Proteomes" id="UP000510937">
    <property type="component" value="Chromosome"/>
</dbReference>